<dbReference type="HOGENOM" id="CLU_082638_0_0_2"/>
<dbReference type="InterPro" id="IPR026841">
    <property type="entry name" value="Aur1/Ipt1"/>
</dbReference>
<keyword evidence="3 5" id="KW-1133">Transmembrane helix</keyword>
<dbReference type="GO" id="GO:0016020">
    <property type="term" value="C:membrane"/>
    <property type="evidence" value="ECO:0007669"/>
    <property type="project" value="UniProtKB-SubCell"/>
</dbReference>
<organism evidence="7 8">
    <name type="scientific">Natronococcus occultus SP4</name>
    <dbReference type="NCBI Taxonomy" id="694430"/>
    <lineage>
        <taxon>Archaea</taxon>
        <taxon>Methanobacteriati</taxon>
        <taxon>Methanobacteriota</taxon>
        <taxon>Stenosarchaea group</taxon>
        <taxon>Halobacteria</taxon>
        <taxon>Halobacteriales</taxon>
        <taxon>Natrialbaceae</taxon>
        <taxon>Natronococcus</taxon>
    </lineage>
</organism>
<name>L0JZ01_9EURY</name>
<gene>
    <name evidence="7" type="ORF">Natoc_1731</name>
</gene>
<evidence type="ECO:0000256" key="4">
    <source>
        <dbReference type="ARBA" id="ARBA00023136"/>
    </source>
</evidence>
<evidence type="ECO:0000313" key="7">
    <source>
        <dbReference type="EMBL" id="AGB37535.1"/>
    </source>
</evidence>
<proteinExistence type="predicted"/>
<feature type="domain" description="Phosphatidic acid phosphatase type 2/haloperoxidase" evidence="6">
    <location>
        <begin position="151"/>
        <end position="263"/>
    </location>
</feature>
<feature type="transmembrane region" description="Helical" evidence="5">
    <location>
        <begin position="38"/>
        <end position="58"/>
    </location>
</feature>
<dbReference type="CDD" id="cd03386">
    <property type="entry name" value="PAP2_Aur1_like"/>
    <property type="match status" value="1"/>
</dbReference>
<dbReference type="InterPro" id="IPR036938">
    <property type="entry name" value="PAP2/HPO_sf"/>
</dbReference>
<dbReference type="eggNOG" id="arCOG03951">
    <property type="taxonomic scope" value="Archaea"/>
</dbReference>
<dbReference type="GeneID" id="14404815"/>
<evidence type="ECO:0000259" key="6">
    <source>
        <dbReference type="SMART" id="SM00014"/>
    </source>
</evidence>
<dbReference type="InterPro" id="IPR000326">
    <property type="entry name" value="PAP2/HPO"/>
</dbReference>
<evidence type="ECO:0000256" key="3">
    <source>
        <dbReference type="ARBA" id="ARBA00022989"/>
    </source>
</evidence>
<dbReference type="InterPro" id="IPR052185">
    <property type="entry name" value="IPC_Synthase-Related"/>
</dbReference>
<feature type="transmembrane region" description="Helical" evidence="5">
    <location>
        <begin position="248"/>
        <end position="271"/>
    </location>
</feature>
<dbReference type="Gene3D" id="1.20.144.10">
    <property type="entry name" value="Phosphatidic acid phosphatase type 2/haloperoxidase"/>
    <property type="match status" value="1"/>
</dbReference>
<dbReference type="OrthoDB" id="329477at2157"/>
<dbReference type="PANTHER" id="PTHR31310">
    <property type="match status" value="1"/>
</dbReference>
<comment type="subcellular location">
    <subcellularLocation>
        <location evidence="1">Membrane</location>
        <topology evidence="1">Multi-pass membrane protein</topology>
    </subcellularLocation>
</comment>
<feature type="transmembrane region" description="Helical" evidence="5">
    <location>
        <begin position="196"/>
        <end position="214"/>
    </location>
</feature>
<evidence type="ECO:0000256" key="2">
    <source>
        <dbReference type="ARBA" id="ARBA00022692"/>
    </source>
</evidence>
<evidence type="ECO:0000256" key="1">
    <source>
        <dbReference type="ARBA" id="ARBA00004141"/>
    </source>
</evidence>
<dbReference type="PANTHER" id="PTHR31310:SF7">
    <property type="entry name" value="PA-PHOSPHATASE RELATED-FAMILY PROTEIN DDB_G0268928"/>
    <property type="match status" value="1"/>
</dbReference>
<evidence type="ECO:0000313" key="8">
    <source>
        <dbReference type="Proteomes" id="UP000010878"/>
    </source>
</evidence>
<dbReference type="AlphaFoldDB" id="L0JZ01"/>
<feature type="transmembrane region" description="Helical" evidence="5">
    <location>
        <begin position="141"/>
        <end position="162"/>
    </location>
</feature>
<reference evidence="7 8" key="1">
    <citation type="submission" date="2012-11" db="EMBL/GenBank/DDBJ databases">
        <title>FINISHED of Natronococcus occultus SP4, DSM 3396.</title>
        <authorList>
            <consortium name="DOE Joint Genome Institute"/>
            <person name="Eisen J."/>
            <person name="Huntemann M."/>
            <person name="Wei C.-L."/>
            <person name="Han J."/>
            <person name="Detter J.C."/>
            <person name="Han C."/>
            <person name="Tapia R."/>
            <person name="Chen A."/>
            <person name="Kyrpides N."/>
            <person name="Mavromatis K."/>
            <person name="Markowitz V."/>
            <person name="Szeto E."/>
            <person name="Ivanova N."/>
            <person name="Mikhailova N."/>
            <person name="Ovchinnikova G."/>
            <person name="Pagani I."/>
            <person name="Pati A."/>
            <person name="Goodwin L."/>
            <person name="Nordberg H.P."/>
            <person name="Cantor M.N."/>
            <person name="Hua S.X."/>
            <person name="Woyke T."/>
            <person name="Eisen J."/>
            <person name="Klenk H.-P."/>
            <person name="Klenk H.-P."/>
        </authorList>
    </citation>
    <scope>NUCLEOTIDE SEQUENCE [LARGE SCALE GENOMIC DNA]</scope>
    <source>
        <strain evidence="7 8">SP4</strain>
    </source>
</reference>
<protein>
    <submittedName>
        <fullName evidence="7">PAP2 family phosphatase</fullName>
    </submittedName>
</protein>
<keyword evidence="2 5" id="KW-0812">Transmembrane</keyword>
<dbReference type="SMART" id="SM00014">
    <property type="entry name" value="acidPPc"/>
    <property type="match status" value="1"/>
</dbReference>
<feature type="transmembrane region" description="Helical" evidence="5">
    <location>
        <begin position="6"/>
        <end position="26"/>
    </location>
</feature>
<feature type="transmembrane region" description="Helical" evidence="5">
    <location>
        <begin position="109"/>
        <end position="132"/>
    </location>
</feature>
<dbReference type="EMBL" id="CP003929">
    <property type="protein sequence ID" value="AGB37535.1"/>
    <property type="molecule type" value="Genomic_DNA"/>
</dbReference>
<accession>L0JZ01</accession>
<dbReference type="STRING" id="694430.Natoc_1731"/>
<dbReference type="Proteomes" id="UP000010878">
    <property type="component" value="Chromosome"/>
</dbReference>
<evidence type="ECO:0000256" key="5">
    <source>
        <dbReference type="SAM" id="Phobius"/>
    </source>
</evidence>
<dbReference type="KEGG" id="nou:Natoc_1731"/>
<keyword evidence="4 5" id="KW-0472">Membrane</keyword>
<feature type="transmembrane region" description="Helical" evidence="5">
    <location>
        <begin position="221"/>
        <end position="242"/>
    </location>
</feature>
<sequence>MTLLEVVLELALVVVTMLVTATLVFVGPRRIAAAIRGYRWRLEACLLPVVALAVVLALRWSTRDIVLRIERRVIGLNITHDLFALEQQLFGETPVVLLQAIQTEFLTEFFVFVYIYGYAFLLLFPIVAYFALEEMDDLSTLLLAFTANYGIGLLCYIVFIAYGPRNFDPLVFEPLLYDAFPQSRTLTNQVNQNTNVFPSLHTSLSMTVFFLAWVTRKRYPLWLPLSGFLAISVALSTMYLGIHWFLDVVAGTVLALISVYIGVNYTVEGLLETGRRYLGRRFERFGNPGGE</sequence>
<keyword evidence="8" id="KW-1185">Reference proteome</keyword>
<dbReference type="SUPFAM" id="SSF48317">
    <property type="entry name" value="Acid phosphatase/Vanadium-dependent haloperoxidase"/>
    <property type="match status" value="1"/>
</dbReference>
<dbReference type="RefSeq" id="WP_015320981.1">
    <property type="nucleotide sequence ID" value="NC_019974.1"/>
</dbReference>
<dbReference type="Pfam" id="PF14378">
    <property type="entry name" value="PAP2_3"/>
    <property type="match status" value="1"/>
</dbReference>